<dbReference type="Pfam" id="PF01225">
    <property type="entry name" value="Mur_ligase"/>
    <property type="match status" value="1"/>
</dbReference>
<evidence type="ECO:0000259" key="9">
    <source>
        <dbReference type="Pfam" id="PF01225"/>
    </source>
</evidence>
<dbReference type="NCBIfam" id="NF001126">
    <property type="entry name" value="PRK00139.1-4"/>
    <property type="match status" value="1"/>
</dbReference>
<proteinExistence type="inferred from homology"/>
<dbReference type="AlphaFoldDB" id="C3JAN1"/>
<dbReference type="InterPro" id="IPR004101">
    <property type="entry name" value="Mur_ligase_C"/>
</dbReference>
<gene>
    <name evidence="7 12" type="primary">murE</name>
    <name evidence="12" type="ORF">POREN0001_0268</name>
</gene>
<dbReference type="GeneID" id="93365266"/>
<keyword evidence="2 7" id="KW-0132">Cell division</keyword>
<feature type="binding site" evidence="7">
    <location>
        <begin position="429"/>
        <end position="432"/>
    </location>
    <ligand>
        <name>meso-2,6-diaminopimelate</name>
        <dbReference type="ChEBI" id="CHEBI:57791"/>
    </ligand>
</feature>
<dbReference type="EC" id="6.3.2.13" evidence="7"/>
<feature type="binding site" evidence="7">
    <location>
        <position position="405"/>
    </location>
    <ligand>
        <name>meso-2,6-diaminopimelate</name>
        <dbReference type="ChEBI" id="CHEBI:57791"/>
    </ligand>
</feature>
<evidence type="ECO:0000313" key="12">
    <source>
        <dbReference type="EMBL" id="EEN82802.1"/>
    </source>
</evidence>
<feature type="binding site" evidence="7">
    <location>
        <position position="206"/>
    </location>
    <ligand>
        <name>UDP-N-acetyl-alpha-D-muramoyl-L-alanyl-D-glutamate</name>
        <dbReference type="ChEBI" id="CHEBI:83900"/>
    </ligand>
</feature>
<feature type="binding site" evidence="7">
    <location>
        <begin position="179"/>
        <end position="180"/>
    </location>
    <ligand>
        <name>UDP-N-acetyl-alpha-D-muramoyl-L-alanyl-D-glutamate</name>
        <dbReference type="ChEBI" id="CHEBI:83900"/>
    </ligand>
</feature>
<dbReference type="Gene3D" id="3.40.1190.10">
    <property type="entry name" value="Mur-like, catalytic domain"/>
    <property type="match status" value="1"/>
</dbReference>
<dbReference type="InterPro" id="IPR036565">
    <property type="entry name" value="Mur-like_cat_sf"/>
</dbReference>
<keyword evidence="5 7" id="KW-0131">Cell cycle</keyword>
<dbReference type="GO" id="GO:0005737">
    <property type="term" value="C:cytoplasm"/>
    <property type="evidence" value="ECO:0007669"/>
    <property type="project" value="UniProtKB-SubCell"/>
</dbReference>
<dbReference type="STRING" id="553175.POREN0001_0268"/>
<dbReference type="Pfam" id="PF02875">
    <property type="entry name" value="Mur_ligase_C"/>
    <property type="match status" value="1"/>
</dbReference>
<dbReference type="GO" id="GO:0000287">
    <property type="term" value="F:magnesium ion binding"/>
    <property type="evidence" value="ECO:0007669"/>
    <property type="project" value="UniProtKB-UniRule"/>
</dbReference>
<keyword evidence="13" id="KW-1185">Reference proteome</keyword>
<dbReference type="EMBL" id="ACNN01000020">
    <property type="protein sequence ID" value="EEN82802.1"/>
    <property type="molecule type" value="Genomic_DNA"/>
</dbReference>
<dbReference type="Pfam" id="PF08245">
    <property type="entry name" value="Mur_ligase_M"/>
    <property type="match status" value="1"/>
</dbReference>
<evidence type="ECO:0000313" key="13">
    <source>
        <dbReference type="Proteomes" id="UP000004295"/>
    </source>
</evidence>
<dbReference type="eggNOG" id="COG0769">
    <property type="taxonomic scope" value="Bacteria"/>
</dbReference>
<comment type="caution">
    <text evidence="12">The sequence shown here is derived from an EMBL/GenBank/DDBJ whole genome shotgun (WGS) entry which is preliminary data.</text>
</comment>
<comment type="pathway">
    <text evidence="7 8">Cell wall biogenesis; peptidoglycan biosynthesis.</text>
</comment>
<dbReference type="RefSeq" id="WP_004333749.1">
    <property type="nucleotide sequence ID" value="NZ_ACNN01000020.1"/>
</dbReference>
<feature type="binding site" evidence="7">
    <location>
        <position position="486"/>
    </location>
    <ligand>
        <name>meso-2,6-diaminopimelate</name>
        <dbReference type="ChEBI" id="CHEBI:57791"/>
    </ligand>
</feature>
<dbReference type="GO" id="GO:0009252">
    <property type="term" value="P:peptidoglycan biosynthetic process"/>
    <property type="evidence" value="ECO:0007669"/>
    <property type="project" value="UniProtKB-UniRule"/>
</dbReference>
<keyword evidence="7" id="KW-0963">Cytoplasm</keyword>
<evidence type="ECO:0000256" key="4">
    <source>
        <dbReference type="ARBA" id="ARBA00022984"/>
    </source>
</evidence>
<keyword evidence="7" id="KW-0067">ATP-binding</keyword>
<keyword evidence="6 7" id="KW-0961">Cell wall biogenesis/degradation</keyword>
<dbReference type="Gene3D" id="3.90.190.20">
    <property type="entry name" value="Mur ligase, C-terminal domain"/>
    <property type="match status" value="1"/>
</dbReference>
<name>C3JAN1_POREA</name>
<comment type="catalytic activity">
    <reaction evidence="7">
        <text>UDP-N-acetyl-alpha-D-muramoyl-L-alanyl-D-glutamate + meso-2,6-diaminopimelate + ATP = UDP-N-acetyl-alpha-D-muramoyl-L-alanyl-gamma-D-glutamyl-meso-2,6-diaminopimelate + ADP + phosphate + H(+)</text>
        <dbReference type="Rhea" id="RHEA:23676"/>
        <dbReference type="ChEBI" id="CHEBI:15378"/>
        <dbReference type="ChEBI" id="CHEBI:30616"/>
        <dbReference type="ChEBI" id="CHEBI:43474"/>
        <dbReference type="ChEBI" id="CHEBI:57791"/>
        <dbReference type="ChEBI" id="CHEBI:83900"/>
        <dbReference type="ChEBI" id="CHEBI:83905"/>
        <dbReference type="ChEBI" id="CHEBI:456216"/>
        <dbReference type="EC" id="6.3.2.13"/>
    </reaction>
</comment>
<dbReference type="InterPro" id="IPR000713">
    <property type="entry name" value="Mur_ligase_N"/>
</dbReference>
<feature type="binding site" evidence="7">
    <location>
        <begin position="137"/>
        <end position="143"/>
    </location>
    <ligand>
        <name>ATP</name>
        <dbReference type="ChEBI" id="CHEBI:30616"/>
    </ligand>
</feature>
<comment type="cofactor">
    <cofactor evidence="7">
        <name>Mg(2+)</name>
        <dbReference type="ChEBI" id="CHEBI:18420"/>
    </cofactor>
</comment>
<comment type="similarity">
    <text evidence="1 7">Belongs to the MurCDEF family. MurE subfamily.</text>
</comment>
<dbReference type="SUPFAM" id="SSF63418">
    <property type="entry name" value="MurE/MurF N-terminal domain"/>
    <property type="match status" value="1"/>
</dbReference>
<dbReference type="Gene3D" id="3.40.1390.10">
    <property type="entry name" value="MurE/MurF, N-terminal domain"/>
    <property type="match status" value="1"/>
</dbReference>
<dbReference type="GO" id="GO:0008765">
    <property type="term" value="F:UDP-N-acetylmuramoylalanyl-D-glutamate-2,6-diaminopimelate ligase activity"/>
    <property type="evidence" value="ECO:0007669"/>
    <property type="project" value="UniProtKB-UniRule"/>
</dbReference>
<dbReference type="GO" id="GO:0005524">
    <property type="term" value="F:ATP binding"/>
    <property type="evidence" value="ECO:0007669"/>
    <property type="project" value="UniProtKB-UniRule"/>
</dbReference>
<dbReference type="PANTHER" id="PTHR23135:SF4">
    <property type="entry name" value="UDP-N-ACETYLMURAMOYL-L-ALANYL-D-GLUTAMATE--2,6-DIAMINOPIMELATE LIGASE MURE HOMOLOG, CHLOROPLASTIC"/>
    <property type="match status" value="1"/>
</dbReference>
<keyword evidence="7" id="KW-0547">Nucleotide-binding</keyword>
<feature type="short sequence motif" description="Meso-diaminopimelate recognition motif" evidence="7">
    <location>
        <begin position="429"/>
        <end position="432"/>
    </location>
</feature>
<evidence type="ECO:0000259" key="11">
    <source>
        <dbReference type="Pfam" id="PF08245"/>
    </source>
</evidence>
<reference evidence="12 13" key="1">
    <citation type="submission" date="2009-04" db="EMBL/GenBank/DDBJ databases">
        <authorList>
            <person name="Sebastian Y."/>
            <person name="Madupu R."/>
            <person name="Durkin A.S."/>
            <person name="Torralba M."/>
            <person name="Methe B."/>
            <person name="Sutton G.G."/>
            <person name="Strausberg R.L."/>
            <person name="Nelson K.E."/>
        </authorList>
    </citation>
    <scope>NUCLEOTIDE SEQUENCE [LARGE SCALE GENOMIC DNA]</scope>
    <source>
        <strain evidence="13">ATCC 35406 / BCRC 14492 / JCM 8526 / NCTC 13058 / HG 370</strain>
    </source>
</reference>
<dbReference type="UniPathway" id="UPA00219"/>
<accession>C3JAN1</accession>
<dbReference type="GO" id="GO:0071555">
    <property type="term" value="P:cell wall organization"/>
    <property type="evidence" value="ECO:0007669"/>
    <property type="project" value="UniProtKB-KW"/>
</dbReference>
<dbReference type="InterPro" id="IPR036615">
    <property type="entry name" value="Mur_ligase_C_dom_sf"/>
</dbReference>
<feature type="domain" description="Mur ligase N-terminal catalytic" evidence="9">
    <location>
        <begin position="43"/>
        <end position="121"/>
    </location>
</feature>
<dbReference type="InterPro" id="IPR035911">
    <property type="entry name" value="MurE/MurF_N"/>
</dbReference>
<dbReference type="NCBIfam" id="TIGR01085">
    <property type="entry name" value="murE"/>
    <property type="match status" value="1"/>
</dbReference>
<protein>
    <recommendedName>
        <fullName evidence="7">UDP-N-acetylmuramoyl-L-alanyl-D-glutamate--2,6-diaminopimelate ligase</fullName>
        <ecNumber evidence="7">6.3.2.13</ecNumber>
    </recommendedName>
    <alternativeName>
        <fullName evidence="7">Meso-A2pm-adding enzyme</fullName>
    </alternativeName>
    <alternativeName>
        <fullName evidence="7">Meso-diaminopimelate-adding enzyme</fullName>
    </alternativeName>
    <alternativeName>
        <fullName evidence="7">UDP-MurNAc-L-Ala-D-Glu:meso-diaminopimelate ligase</fullName>
    </alternativeName>
    <alternativeName>
        <fullName evidence="7">UDP-MurNAc-tripeptide synthetase</fullName>
    </alternativeName>
    <alternativeName>
        <fullName evidence="7">UDP-N-acetylmuramyl-tripeptide synthetase</fullName>
    </alternativeName>
</protein>
<evidence type="ECO:0000256" key="1">
    <source>
        <dbReference type="ARBA" id="ARBA00005898"/>
    </source>
</evidence>
<evidence type="ECO:0000256" key="7">
    <source>
        <dbReference type="HAMAP-Rule" id="MF_00208"/>
    </source>
</evidence>
<evidence type="ECO:0000256" key="3">
    <source>
        <dbReference type="ARBA" id="ARBA00022960"/>
    </source>
</evidence>
<evidence type="ECO:0000256" key="5">
    <source>
        <dbReference type="ARBA" id="ARBA00023306"/>
    </source>
</evidence>
<feature type="domain" description="Mur ligase central" evidence="11">
    <location>
        <begin position="135"/>
        <end position="331"/>
    </location>
</feature>
<keyword evidence="7 12" id="KW-0436">Ligase</keyword>
<feature type="binding site" evidence="7">
    <location>
        <position position="212"/>
    </location>
    <ligand>
        <name>UDP-N-acetyl-alpha-D-muramoyl-L-alanyl-D-glutamate</name>
        <dbReference type="ChEBI" id="CHEBI:83900"/>
    </ligand>
</feature>
<dbReference type="HAMAP" id="MF_00208">
    <property type="entry name" value="MurE"/>
    <property type="match status" value="1"/>
</dbReference>
<comment type="subcellular location">
    <subcellularLocation>
        <location evidence="7 8">Cytoplasm</location>
    </subcellularLocation>
</comment>
<feature type="domain" description="Mur ligase C-terminal" evidence="10">
    <location>
        <begin position="355"/>
        <end position="484"/>
    </location>
</feature>
<evidence type="ECO:0000259" key="10">
    <source>
        <dbReference type="Pfam" id="PF02875"/>
    </source>
</evidence>
<sequence length="516" mass="56811">MNSDQPLNTSLQPASLSREMLLEAVASWHLPQQDFEAGTSPSVEHITNDSRKVTSGSLFVAIPGAELDGWQFVPKALTAGAKYIVGEHVLSQEEKALFEQVDASYIAVSSAHEALAALAQALWHYPSKHLRLVGVTGTNGKTSTATMLHRLFERLGYKSGLIGTVENRIGNEIIPATHTTPDPIALAQLLYRMQQAGCSHVFMEVSSHAAHQRRIGSLEFVGGLFTNLTRDHLDYHGTMQEYIRAKKMFFDQLSPNAFALVNADDRNGSVMLQNTSAKKYTYGLKSFADFKAKVVEGDFRGTELLLNDRSVWIPLVGAFNAYNITLVYAAARLLLPDLEQDVLLQALSTIETAEGRFEVISEGGRIGIVDYAHTPDALIKVLETIRPLVPQGGRVITVVGAGGNRDRGKRPIMAQEAFRRSDLLILTSDNPRDEDPQAIINEMMAGLTPEEQAQCLTNVDRRSAIATACRLATPRDVILVAGKGHETYQEIHGVRHHFDDREELRLALRNTPLQAN</sequence>
<dbReference type="GO" id="GO:0008360">
    <property type="term" value="P:regulation of cell shape"/>
    <property type="evidence" value="ECO:0007669"/>
    <property type="project" value="UniProtKB-KW"/>
</dbReference>
<dbReference type="SUPFAM" id="SSF53244">
    <property type="entry name" value="MurD-like peptide ligases, peptide-binding domain"/>
    <property type="match status" value="1"/>
</dbReference>
<dbReference type="PANTHER" id="PTHR23135">
    <property type="entry name" value="MUR LIGASE FAMILY MEMBER"/>
    <property type="match status" value="1"/>
</dbReference>
<dbReference type="SUPFAM" id="SSF53623">
    <property type="entry name" value="MurD-like peptide ligases, catalytic domain"/>
    <property type="match status" value="1"/>
</dbReference>
<keyword evidence="4 7" id="KW-0573">Peptidoglycan synthesis</keyword>
<feature type="binding site" evidence="7">
    <location>
        <position position="50"/>
    </location>
    <ligand>
        <name>UDP-N-acetyl-alpha-D-muramoyl-L-alanyl-D-glutamate</name>
        <dbReference type="ChEBI" id="CHEBI:83900"/>
    </ligand>
</feature>
<organism evidence="12 13">
    <name type="scientific">Porphyromonas endodontalis (strain ATCC 35406 / DSM 24491 / JCM 8526 / CCUG 16442 / BCRC 14492 / NCTC 13058 / HG 370)</name>
    <name type="common">Bacteroides endodontalis</name>
    <dbReference type="NCBI Taxonomy" id="553175"/>
    <lineage>
        <taxon>Bacteria</taxon>
        <taxon>Pseudomonadati</taxon>
        <taxon>Bacteroidota</taxon>
        <taxon>Bacteroidia</taxon>
        <taxon>Bacteroidales</taxon>
        <taxon>Porphyromonadaceae</taxon>
        <taxon>Porphyromonas</taxon>
    </lineage>
</organism>
<feature type="modified residue" description="N6-carboxylysine" evidence="7">
    <location>
        <position position="246"/>
    </location>
</feature>
<feature type="binding site" evidence="7">
    <location>
        <position position="214"/>
    </location>
    <ligand>
        <name>UDP-N-acetyl-alpha-D-muramoyl-L-alanyl-D-glutamate</name>
        <dbReference type="ChEBI" id="CHEBI:83900"/>
    </ligand>
</feature>
<dbReference type="InterPro" id="IPR005761">
    <property type="entry name" value="UDP-N-AcMur-Glu-dNH2Pim_ligase"/>
</dbReference>
<dbReference type="GO" id="GO:0051301">
    <property type="term" value="P:cell division"/>
    <property type="evidence" value="ECO:0007669"/>
    <property type="project" value="UniProtKB-KW"/>
</dbReference>
<evidence type="ECO:0000256" key="8">
    <source>
        <dbReference type="RuleBase" id="RU004135"/>
    </source>
</evidence>
<comment type="PTM">
    <text evidence="7">Carboxylation is probably crucial for Mg(2+) binding and, consequently, for the gamma-phosphate positioning of ATP.</text>
</comment>
<dbReference type="Proteomes" id="UP000004295">
    <property type="component" value="Unassembled WGS sequence"/>
</dbReference>
<comment type="caution">
    <text evidence="7">Lacks conserved residue(s) required for the propagation of feature annotation.</text>
</comment>
<keyword evidence="3 7" id="KW-0133">Cell shape</keyword>
<evidence type="ECO:0000256" key="2">
    <source>
        <dbReference type="ARBA" id="ARBA00022618"/>
    </source>
</evidence>
<feature type="binding site" evidence="7">
    <location>
        <position position="482"/>
    </location>
    <ligand>
        <name>meso-2,6-diaminopimelate</name>
        <dbReference type="ChEBI" id="CHEBI:57791"/>
    </ligand>
</feature>
<keyword evidence="7" id="KW-0460">Magnesium</keyword>
<dbReference type="InterPro" id="IPR013221">
    <property type="entry name" value="Mur_ligase_cen"/>
</dbReference>
<evidence type="ECO:0000256" key="6">
    <source>
        <dbReference type="ARBA" id="ARBA00023316"/>
    </source>
</evidence>
<comment type="function">
    <text evidence="7">Catalyzes the addition of meso-diaminopimelic acid to the nucleotide precursor UDP-N-acetylmuramoyl-L-alanyl-D-glutamate (UMAG) in the biosynthesis of bacterial cell-wall peptidoglycan.</text>
</comment>